<name>A0A2U8HC02_9RHOB</name>
<evidence type="ECO:0000313" key="3">
    <source>
        <dbReference type="Proteomes" id="UP000244915"/>
    </source>
</evidence>
<accession>A0A2U8HC02</accession>
<dbReference type="PANTHER" id="PTHR42793:SF4">
    <property type="entry name" value="BLL6376 PROTEIN"/>
    <property type="match status" value="1"/>
</dbReference>
<sequence>MSEALSRSLSPRSIAMIGPADELSAVIGALRAFGYAWDLWPVTETGTAVAGLASVAGIAALPGAPDLAYVGLRGAALRAALEALAERGAGGAVCPHLDAAGLAELADLDPLPLPVFAGGLLSALSRLPLWPGVEAIRPSARGPALLLSETGRLARFLSLRHGLPLACAVPLGGAAGPGLLPLAAQLLADERVTVLAIQADGPPAPPDCLELGRLARQHGKAVIYWSRRLGPGPVALLQRAGIAHVEGPAALVEALWILHLVGPLPANALAAMACGPGLVDWAKRLAAAQGLCFAPLGPRQREGLARALPPGRAVDNPLDCAGLTDGDAVALARVFTEMMLGDAVLSLAVIRHVGEGGWTRAAQAAALAREHVGMPLALLAPNRAEMTEARALELLKAGVIPLAGLSPSIEALRAAIEAGRLAPGGEALLLPRPGAEPPVVTGGAAVGALFGLELQLGEPGVAPMHLGLSADPGFGYLAELVTPAGARAAGLLPLSPRACRDLAAQLGLGAGQAEALAGLLGAVQAHVAASDGAVAGLEIALDLGHNGLARARHIELRAWSDTDHARRRTPE</sequence>
<proteinExistence type="predicted"/>
<dbReference type="Gene3D" id="3.40.50.261">
    <property type="entry name" value="Succinyl-CoA synthetase domains"/>
    <property type="match status" value="1"/>
</dbReference>
<dbReference type="RefSeq" id="WP_108965175.1">
    <property type="nucleotide sequence ID" value="NZ_CP022189.1"/>
</dbReference>
<dbReference type="OrthoDB" id="9807426at2"/>
<dbReference type="Gene3D" id="3.40.50.720">
    <property type="entry name" value="NAD(P)-binding Rossmann-like Domain"/>
    <property type="match status" value="1"/>
</dbReference>
<dbReference type="GO" id="GO:0006099">
    <property type="term" value="P:tricarboxylic acid cycle"/>
    <property type="evidence" value="ECO:0007669"/>
    <property type="project" value="UniProtKB-KW"/>
</dbReference>
<evidence type="ECO:0008006" key="4">
    <source>
        <dbReference type="Google" id="ProtNLM"/>
    </source>
</evidence>
<dbReference type="InterPro" id="IPR016102">
    <property type="entry name" value="Succinyl-CoA_synth-like"/>
</dbReference>
<dbReference type="AlphaFoldDB" id="A0A2U8HC02"/>
<dbReference type="SUPFAM" id="SSF52210">
    <property type="entry name" value="Succinyl-CoA synthetase domains"/>
    <property type="match status" value="2"/>
</dbReference>
<protein>
    <recommendedName>
        <fullName evidence="4">Acyl-CoA synthetase (NDP forming)</fullName>
    </recommendedName>
</protein>
<dbReference type="Proteomes" id="UP000244915">
    <property type="component" value="Chromosome 1"/>
</dbReference>
<evidence type="ECO:0000256" key="1">
    <source>
        <dbReference type="ARBA" id="ARBA00022532"/>
    </source>
</evidence>
<keyword evidence="1" id="KW-0816">Tricarboxylic acid cycle</keyword>
<dbReference type="PANTHER" id="PTHR42793">
    <property type="entry name" value="COA BINDING DOMAIN CONTAINING PROTEIN"/>
    <property type="match status" value="1"/>
</dbReference>
<evidence type="ECO:0000313" key="2">
    <source>
        <dbReference type="EMBL" id="AWI83293.1"/>
    </source>
</evidence>
<reference evidence="2 3" key="1">
    <citation type="submission" date="2017-06" db="EMBL/GenBank/DDBJ databases">
        <title>Yangia sp. YSBP01 complete genome sequence.</title>
        <authorList>
            <person name="Woo J.-H."/>
            <person name="Kim H.-S."/>
        </authorList>
    </citation>
    <scope>NUCLEOTIDE SEQUENCE [LARGE SCALE GENOMIC DNA]</scope>
    <source>
        <strain evidence="2 3">YSBP01</strain>
    </source>
</reference>
<dbReference type="SUPFAM" id="SSF51735">
    <property type="entry name" value="NAD(P)-binding Rossmann-fold domains"/>
    <property type="match status" value="1"/>
</dbReference>
<dbReference type="KEGG" id="ypac:CEW88_06200"/>
<dbReference type="EMBL" id="CP022189">
    <property type="protein sequence ID" value="AWI83293.1"/>
    <property type="molecule type" value="Genomic_DNA"/>
</dbReference>
<dbReference type="InterPro" id="IPR036291">
    <property type="entry name" value="NAD(P)-bd_dom_sf"/>
</dbReference>
<gene>
    <name evidence="2" type="ORF">CEW88_06200</name>
</gene>
<organism evidence="2 3">
    <name type="scientific">Alloyangia pacifica</name>
    <dbReference type="NCBI Taxonomy" id="311180"/>
    <lineage>
        <taxon>Bacteria</taxon>
        <taxon>Pseudomonadati</taxon>
        <taxon>Pseudomonadota</taxon>
        <taxon>Alphaproteobacteria</taxon>
        <taxon>Rhodobacterales</taxon>
        <taxon>Roseobacteraceae</taxon>
        <taxon>Alloyangia</taxon>
    </lineage>
</organism>